<dbReference type="Proteomes" id="UP000626148">
    <property type="component" value="Unassembled WGS sequence"/>
</dbReference>
<protein>
    <submittedName>
        <fullName evidence="2">Uncharacterized protein</fullName>
    </submittedName>
</protein>
<organism evidence="2 3">
    <name type="scientific">Saccharospirillum salsuginis</name>
    <dbReference type="NCBI Taxonomy" id="418750"/>
    <lineage>
        <taxon>Bacteria</taxon>
        <taxon>Pseudomonadati</taxon>
        <taxon>Pseudomonadota</taxon>
        <taxon>Gammaproteobacteria</taxon>
        <taxon>Oceanospirillales</taxon>
        <taxon>Saccharospirillaceae</taxon>
        <taxon>Saccharospirillum</taxon>
    </lineage>
</organism>
<name>A0A918NKP2_9GAMM</name>
<dbReference type="AlphaFoldDB" id="A0A918NKP2"/>
<evidence type="ECO:0000256" key="1">
    <source>
        <dbReference type="SAM" id="MobiDB-lite"/>
    </source>
</evidence>
<evidence type="ECO:0000313" key="2">
    <source>
        <dbReference type="EMBL" id="GGX75974.1"/>
    </source>
</evidence>
<proteinExistence type="predicted"/>
<gene>
    <name evidence="2" type="ORF">GCM10007392_48760</name>
</gene>
<dbReference type="EMBL" id="BMXR01000023">
    <property type="protein sequence ID" value="GGX75974.1"/>
    <property type="molecule type" value="Genomic_DNA"/>
</dbReference>
<keyword evidence="3" id="KW-1185">Reference proteome</keyword>
<comment type="caution">
    <text evidence="2">The sequence shown here is derived from an EMBL/GenBank/DDBJ whole genome shotgun (WGS) entry which is preliminary data.</text>
</comment>
<accession>A0A918NKP2</accession>
<reference evidence="2" key="2">
    <citation type="submission" date="2020-09" db="EMBL/GenBank/DDBJ databases">
        <authorList>
            <person name="Sun Q."/>
            <person name="Kim S."/>
        </authorList>
    </citation>
    <scope>NUCLEOTIDE SEQUENCE</scope>
    <source>
        <strain evidence="2">KCTC 22169</strain>
    </source>
</reference>
<feature type="region of interest" description="Disordered" evidence="1">
    <location>
        <begin position="359"/>
        <end position="380"/>
    </location>
</feature>
<evidence type="ECO:0000313" key="3">
    <source>
        <dbReference type="Proteomes" id="UP000626148"/>
    </source>
</evidence>
<sequence length="523" mass="59278">MPKRPGVPEDQTTFDSLFQAFGEPIVHLYDVGPIVDWEKGRPYTSRTNTGHSMQLRPVQVDLLQRALEAINLPEDERGHPLPNTYVLLADADSTEADIRAEIEKQLGSGLTEEDWQLVEQQLAPLTPTEPKILDLTWLYADLLFRAAAERYEDPEVQKLIQDLEELEELKENVPRDPWWLRYNLFPTEEKFVTAVLERTKSALDDRLDDLYEAQKDANLIPYRHVNRELLEWIDQALFTVATFFVPIEGWLIHSGQAFLALMRSKYFIGGAALGLGAYSGDAQAGRFKTPDLTVAKGAVRATAAKTLFDDAVKYGLQFKGVNAPKHLALDGSVGPVRQRLIGEAPEALLPPAPNGHHWFRNADGSYNTKRNPGYNGPRKEYDHEERRFFESGKHKTTPGTNRYKAEFAEDAAYAKMIEEGHQPLPGFRRPAYGQHGIDGIFLNANPPPTYIIIEAKYHKSSYGSIKGPDGKRIKQMSDKWIESKAYQQADDDVLFAVQDGDFDKIGLRYRPDLDRVVKEEITW</sequence>
<reference evidence="2" key="1">
    <citation type="journal article" date="2014" name="Int. J. Syst. Evol. Microbiol.">
        <title>Complete genome sequence of Corynebacterium casei LMG S-19264T (=DSM 44701T), isolated from a smear-ripened cheese.</title>
        <authorList>
            <consortium name="US DOE Joint Genome Institute (JGI-PGF)"/>
            <person name="Walter F."/>
            <person name="Albersmeier A."/>
            <person name="Kalinowski J."/>
            <person name="Ruckert C."/>
        </authorList>
    </citation>
    <scope>NUCLEOTIDE SEQUENCE</scope>
    <source>
        <strain evidence="2">KCTC 22169</strain>
    </source>
</reference>